<reference evidence="13 14" key="1">
    <citation type="submission" date="2024-01" db="EMBL/GenBank/DDBJ databases">
        <title>The genome of the rayed Mediterranean limpet Patella caerulea (Linnaeus, 1758).</title>
        <authorList>
            <person name="Anh-Thu Weber A."/>
            <person name="Halstead-Nussloch G."/>
        </authorList>
    </citation>
    <scope>NUCLEOTIDE SEQUENCE [LARGE SCALE GENOMIC DNA]</scope>
    <source>
        <strain evidence="13">AATW-2023a</strain>
        <tissue evidence="13">Whole specimen</tissue>
    </source>
</reference>
<dbReference type="GO" id="GO:0046654">
    <property type="term" value="P:tetrahydrofolate biosynthetic process"/>
    <property type="evidence" value="ECO:0007669"/>
    <property type="project" value="InterPro"/>
</dbReference>
<feature type="region of interest" description="Disordered" evidence="11">
    <location>
        <begin position="22"/>
        <end position="69"/>
    </location>
</feature>
<dbReference type="FunFam" id="1.10.286.10:FF:000003">
    <property type="entry name" value="GTP cyclohydrolase 1"/>
    <property type="match status" value="1"/>
</dbReference>
<evidence type="ECO:0000256" key="5">
    <source>
        <dbReference type="ARBA" id="ARBA00017272"/>
    </source>
</evidence>
<keyword evidence="14" id="KW-1185">Reference proteome</keyword>
<dbReference type="GO" id="GO:0005525">
    <property type="term" value="F:GTP binding"/>
    <property type="evidence" value="ECO:0007669"/>
    <property type="project" value="UniProtKB-KW"/>
</dbReference>
<keyword evidence="8" id="KW-0783">Tetrahydrobiopterin biosynthesis</keyword>
<dbReference type="NCBIfam" id="NF006826">
    <property type="entry name" value="PRK09347.1-3"/>
    <property type="match status" value="1"/>
</dbReference>
<dbReference type="InterPro" id="IPR001474">
    <property type="entry name" value="GTP_CycHdrlase_I"/>
</dbReference>
<dbReference type="InterPro" id="IPR043133">
    <property type="entry name" value="GTP-CH-I_C/QueF"/>
</dbReference>
<proteinExistence type="inferred from homology"/>
<dbReference type="HAMAP" id="MF_00223">
    <property type="entry name" value="FolE"/>
    <property type="match status" value="1"/>
</dbReference>
<keyword evidence="6" id="KW-0547">Nucleotide-binding</keyword>
<dbReference type="EC" id="3.5.4.16" evidence="4"/>
<evidence type="ECO:0000256" key="10">
    <source>
        <dbReference type="ARBA" id="ARBA00030854"/>
    </source>
</evidence>
<dbReference type="GO" id="GO:0008270">
    <property type="term" value="F:zinc ion binding"/>
    <property type="evidence" value="ECO:0007669"/>
    <property type="project" value="TreeGrafter"/>
</dbReference>
<dbReference type="FunFam" id="3.30.1130.10:FF:000012">
    <property type="entry name" value="GTP cyclohydrolase 1"/>
    <property type="match status" value="1"/>
</dbReference>
<feature type="domain" description="GTP cyclohydrolase I" evidence="12">
    <location>
        <begin position="74"/>
        <end position="250"/>
    </location>
</feature>
<evidence type="ECO:0000256" key="4">
    <source>
        <dbReference type="ARBA" id="ARBA00012715"/>
    </source>
</evidence>
<evidence type="ECO:0000256" key="6">
    <source>
        <dbReference type="ARBA" id="ARBA00022741"/>
    </source>
</evidence>
<dbReference type="Gene3D" id="1.10.286.10">
    <property type="match status" value="1"/>
</dbReference>
<keyword evidence="9" id="KW-0342">GTP-binding</keyword>
<dbReference type="GO" id="GO:0005737">
    <property type="term" value="C:cytoplasm"/>
    <property type="evidence" value="ECO:0007669"/>
    <property type="project" value="TreeGrafter"/>
</dbReference>
<name>A0AAN8JPK5_PATCE</name>
<organism evidence="13 14">
    <name type="scientific">Patella caerulea</name>
    <name type="common">Rayed Mediterranean limpet</name>
    <dbReference type="NCBI Taxonomy" id="87958"/>
    <lineage>
        <taxon>Eukaryota</taxon>
        <taxon>Metazoa</taxon>
        <taxon>Spiralia</taxon>
        <taxon>Lophotrochozoa</taxon>
        <taxon>Mollusca</taxon>
        <taxon>Gastropoda</taxon>
        <taxon>Patellogastropoda</taxon>
        <taxon>Patelloidea</taxon>
        <taxon>Patellidae</taxon>
        <taxon>Patella</taxon>
    </lineage>
</organism>
<comment type="similarity">
    <text evidence="3">Belongs to the GTP cyclohydrolase I family.</text>
</comment>
<comment type="caution">
    <text evidence="13">The sequence shown here is derived from an EMBL/GenBank/DDBJ whole genome shotgun (WGS) entry which is preliminary data.</text>
</comment>
<dbReference type="PANTHER" id="PTHR11109">
    <property type="entry name" value="GTP CYCLOHYDROLASE I"/>
    <property type="match status" value="1"/>
</dbReference>
<dbReference type="AlphaFoldDB" id="A0AAN8JPK5"/>
<evidence type="ECO:0000256" key="3">
    <source>
        <dbReference type="ARBA" id="ARBA00008085"/>
    </source>
</evidence>
<dbReference type="CDD" id="cd00642">
    <property type="entry name" value="GTP_cyclohydro1"/>
    <property type="match status" value="1"/>
</dbReference>
<evidence type="ECO:0000313" key="13">
    <source>
        <dbReference type="EMBL" id="KAK6181561.1"/>
    </source>
</evidence>
<dbReference type="PROSITE" id="PS00859">
    <property type="entry name" value="GTP_CYCLOHYDROL_1_1"/>
    <property type="match status" value="1"/>
</dbReference>
<dbReference type="GO" id="GO:0003934">
    <property type="term" value="F:GTP cyclohydrolase I activity"/>
    <property type="evidence" value="ECO:0007669"/>
    <property type="project" value="UniProtKB-EC"/>
</dbReference>
<protein>
    <recommendedName>
        <fullName evidence="5">GTP cyclohydrolase 1</fullName>
        <ecNumber evidence="4">3.5.4.16</ecNumber>
    </recommendedName>
    <alternativeName>
        <fullName evidence="10">GTP cyclohydrolase I</fullName>
    </alternativeName>
</protein>
<dbReference type="Gene3D" id="3.30.1130.10">
    <property type="match status" value="1"/>
</dbReference>
<keyword evidence="7" id="KW-0378">Hydrolase</keyword>
<dbReference type="EMBL" id="JAZGQO010000007">
    <property type="protein sequence ID" value="KAK6181561.1"/>
    <property type="molecule type" value="Genomic_DNA"/>
</dbReference>
<evidence type="ECO:0000256" key="9">
    <source>
        <dbReference type="ARBA" id="ARBA00023134"/>
    </source>
</evidence>
<sequence length="252" mass="28222">MCDNSSKNNAVDSDSELEAKLRKLTMVKHSSTNGHARGLLNSTNGESSQDQGKSKVAVNGKQKDTEEERFDDISTHFKSILENLGEDPSRQGLLKTPQRAAKALMYFTKGYKENIEDVLNDAIFDEDHDEMVIVKDIEMFSLCEHHLVPFMGKVSIGYLPNKKILGLSKLARIVEIFSRRLQVQERLTKQIAVAITEAISPAGVGVVIEATHMCMVMRGVQKLNSKTVTSTMLGVFREDPKTREEFLTLVRH</sequence>
<evidence type="ECO:0000256" key="7">
    <source>
        <dbReference type="ARBA" id="ARBA00022801"/>
    </source>
</evidence>
<comment type="pathway">
    <text evidence="2">Cofactor biosynthesis; 7,8-dihydroneopterin triphosphate biosynthesis; 7,8-dihydroneopterin triphosphate from GTP: step 1/1.</text>
</comment>
<evidence type="ECO:0000256" key="8">
    <source>
        <dbReference type="ARBA" id="ARBA00023007"/>
    </source>
</evidence>
<dbReference type="InterPro" id="IPR043134">
    <property type="entry name" value="GTP-CH-I_N"/>
</dbReference>
<comment type="catalytic activity">
    <reaction evidence="1">
        <text>GTP + H2O = 7,8-dihydroneopterin 3'-triphosphate + formate + H(+)</text>
        <dbReference type="Rhea" id="RHEA:17473"/>
        <dbReference type="ChEBI" id="CHEBI:15377"/>
        <dbReference type="ChEBI" id="CHEBI:15378"/>
        <dbReference type="ChEBI" id="CHEBI:15740"/>
        <dbReference type="ChEBI" id="CHEBI:37565"/>
        <dbReference type="ChEBI" id="CHEBI:58462"/>
        <dbReference type="EC" id="3.5.4.16"/>
    </reaction>
</comment>
<accession>A0AAN8JPK5</accession>
<feature type="compositionally biased region" description="Polar residues" evidence="11">
    <location>
        <begin position="28"/>
        <end position="51"/>
    </location>
</feature>
<evidence type="ECO:0000256" key="2">
    <source>
        <dbReference type="ARBA" id="ARBA00005080"/>
    </source>
</evidence>
<dbReference type="InterPro" id="IPR020602">
    <property type="entry name" value="GTP_CycHdrlase_I_dom"/>
</dbReference>
<dbReference type="GO" id="GO:0006729">
    <property type="term" value="P:tetrahydrobiopterin biosynthetic process"/>
    <property type="evidence" value="ECO:0007669"/>
    <property type="project" value="UniProtKB-KW"/>
</dbReference>
<dbReference type="NCBIfam" id="TIGR00063">
    <property type="entry name" value="folE"/>
    <property type="match status" value="1"/>
</dbReference>
<gene>
    <name evidence="13" type="ORF">SNE40_009390</name>
</gene>
<evidence type="ECO:0000313" key="14">
    <source>
        <dbReference type="Proteomes" id="UP001347796"/>
    </source>
</evidence>
<dbReference type="NCBIfam" id="NF006825">
    <property type="entry name" value="PRK09347.1-2"/>
    <property type="match status" value="1"/>
</dbReference>
<dbReference type="PROSITE" id="PS00860">
    <property type="entry name" value="GTP_CYCLOHYDROL_1_2"/>
    <property type="match status" value="1"/>
</dbReference>
<dbReference type="Proteomes" id="UP001347796">
    <property type="component" value="Unassembled WGS sequence"/>
</dbReference>
<evidence type="ECO:0000256" key="11">
    <source>
        <dbReference type="SAM" id="MobiDB-lite"/>
    </source>
</evidence>
<dbReference type="PANTHER" id="PTHR11109:SF7">
    <property type="entry name" value="GTP CYCLOHYDROLASE 1"/>
    <property type="match status" value="1"/>
</dbReference>
<dbReference type="SUPFAM" id="SSF55620">
    <property type="entry name" value="Tetrahydrobiopterin biosynthesis enzymes-like"/>
    <property type="match status" value="1"/>
</dbReference>
<dbReference type="Pfam" id="PF01227">
    <property type="entry name" value="GTP_cyclohydroI"/>
    <property type="match status" value="1"/>
</dbReference>
<evidence type="ECO:0000259" key="12">
    <source>
        <dbReference type="Pfam" id="PF01227"/>
    </source>
</evidence>
<evidence type="ECO:0000256" key="1">
    <source>
        <dbReference type="ARBA" id="ARBA00001052"/>
    </source>
</evidence>
<dbReference type="InterPro" id="IPR018234">
    <property type="entry name" value="GTP_CycHdrlase_I_CS"/>
</dbReference>